<evidence type="ECO:0000313" key="3">
    <source>
        <dbReference type="Proteomes" id="UP000065495"/>
    </source>
</evidence>
<dbReference type="GeneID" id="34717267"/>
<dbReference type="InterPro" id="IPR013519">
    <property type="entry name" value="Int_alpha_beta-p"/>
</dbReference>
<dbReference type="RefSeq" id="XP_022677124.1">
    <property type="nucleotide sequence ID" value="XM_022820686.1"/>
</dbReference>
<dbReference type="AlphaFoldDB" id="W0TDB1"/>
<dbReference type="EMBL" id="AP012218">
    <property type="protein sequence ID" value="BAO41330.1"/>
    <property type="molecule type" value="Genomic_DNA"/>
</dbReference>
<evidence type="ECO:0000313" key="2">
    <source>
        <dbReference type="EMBL" id="BAO41330.1"/>
    </source>
</evidence>
<dbReference type="Gene3D" id="2.130.10.130">
    <property type="entry name" value="Integrin alpha, N-terminal"/>
    <property type="match status" value="1"/>
</dbReference>
<dbReference type="KEGG" id="kmx:KLMA_60039"/>
<gene>
    <name evidence="2" type="ORF">KLMA_60039</name>
</gene>
<organism evidence="2 3">
    <name type="scientific">Kluyveromyces marxianus (strain DMKU3-1042 / BCC 29191 / NBRC 104275)</name>
    <name type="common">Yeast</name>
    <name type="synonym">Candida kefyr</name>
    <dbReference type="NCBI Taxonomy" id="1003335"/>
    <lineage>
        <taxon>Eukaryota</taxon>
        <taxon>Fungi</taxon>
        <taxon>Dikarya</taxon>
        <taxon>Ascomycota</taxon>
        <taxon>Saccharomycotina</taxon>
        <taxon>Saccharomycetes</taxon>
        <taxon>Saccharomycetales</taxon>
        <taxon>Saccharomycetaceae</taxon>
        <taxon>Kluyveromyces</taxon>
    </lineage>
</organism>
<accession>W0TDB1</accession>
<proteinExistence type="predicted"/>
<name>W0TDB1_KLUMD</name>
<dbReference type="Proteomes" id="UP000065495">
    <property type="component" value="Chromosome 6"/>
</dbReference>
<dbReference type="VEuPathDB" id="FungiDB:KLMA_60039"/>
<dbReference type="InterPro" id="IPR028994">
    <property type="entry name" value="Integrin_alpha_N"/>
</dbReference>
<reference evidence="2 3" key="1">
    <citation type="journal article" date="2015" name="Biotechnol. Biofuels">
        <title>Genetic basis of the highly efficient yeast Kluyveromyces marxianus: complete genome sequence and transcriptome analyses.</title>
        <authorList>
            <person name="Lertwattanasakul N."/>
            <person name="Kosaka T."/>
            <person name="Hosoyama A."/>
            <person name="Suzuki Y."/>
            <person name="Rodrussamee N."/>
            <person name="Matsutani M."/>
            <person name="Murata M."/>
            <person name="Fujimoto N."/>
            <person name="Suprayogi"/>
            <person name="Tsuchikane K."/>
            <person name="Limtong S."/>
            <person name="Fujita N."/>
            <person name="Yamada M."/>
        </authorList>
    </citation>
    <scope>NUCLEOTIDE SEQUENCE [LARGE SCALE GENOMIC DNA]</scope>
    <source>
        <strain evidence="3">DMKU3-1042 / BCC 29191 / NBRC 104275</strain>
    </source>
</reference>
<dbReference type="PROSITE" id="PS51470">
    <property type="entry name" value="FG_GAP"/>
    <property type="match status" value="1"/>
</dbReference>
<dbReference type="OrthoDB" id="5317514at2759"/>
<protein>
    <submittedName>
        <fullName evidence="2">Uncharacterized protein YJL132W</fullName>
    </submittedName>
</protein>
<feature type="repeat" description="FG-GAP" evidence="1">
    <location>
        <begin position="272"/>
        <end position="327"/>
    </location>
</feature>
<sequence>MLVYIVFIWYAQVVFGFGVGFHLTQVGRVFSHYDSFTKAGSLFPDSVLQYGKLNICWDKFLSDGVELWNRKYGSHSATVDDYGLRQFLLGVHCAKTINELQNTSSHGLLTQLSDLEFEGNMDNALTYLRGSSDLIHLSRVLSSDSIELAFYMSTEVKLPMKEDVLNLLSLQDISVDWGNIVDNMLGMIGVLHSELYLLRDKRFHALDIAYSLSPGGSIAVREHHIGGEWAILGELQNSIPAFNSSFIDGTDQLARPEGRAGLNVSSQRYEAQDYNYVSSLKENSLFGSTIVSGNFLDGDPCVAVGSPIEDGRGSVYVIPMKLLQPQSTSYTNKTNYTISLYGSRVHKFTLLNDDYLIVSEPGRKSFHIYYGSEKILTILDLTSNFPELSYIADIDNDQIPDLIISCGTCRDKELGKVTIIPGMNLIPYLISGKKNQVELIESIGNIPLSGPISLKYQHFGSNTIASRSFLFVAAENLGLVYVYKLEQLSTFSPPVFYIKEQDIVTPDEGIPWKWEVMPSKKHGNFGCQMYTWTYNNVDYISISQPLFNKVYIYKDAGTSALEVWLVLELDSLIDLNTIQYSIEFGKGIYFSNTDEKLYLSSPGSFNGAGVIWSVSMSEMKRVVEFWKSHHLLVTALKHLHFINPQKNRKGWSNFGATLAGSESNELIISVPGYGYGDLYESPLSGSILIK</sequence>
<evidence type="ECO:0000256" key="1">
    <source>
        <dbReference type="PROSITE-ProRule" id="PRU00803"/>
    </source>
</evidence>